<evidence type="ECO:0000313" key="2">
    <source>
        <dbReference type="Proteomes" id="UP000199031"/>
    </source>
</evidence>
<protein>
    <submittedName>
        <fullName evidence="1">Uncharacterized protein</fullName>
    </submittedName>
</protein>
<accession>A0A1I5ZH00</accession>
<dbReference type="AlphaFoldDB" id="A0A1I5ZH00"/>
<dbReference type="STRING" id="1465490.SAMN05444277_1282"/>
<dbReference type="Proteomes" id="UP000199031">
    <property type="component" value="Unassembled WGS sequence"/>
</dbReference>
<dbReference type="RefSeq" id="WP_090663320.1">
    <property type="nucleotide sequence ID" value="NZ_FOXQ01000028.1"/>
</dbReference>
<keyword evidence="2" id="KW-1185">Reference proteome</keyword>
<reference evidence="1 2" key="1">
    <citation type="submission" date="2016-10" db="EMBL/GenBank/DDBJ databases">
        <authorList>
            <person name="de Groot N.N."/>
        </authorList>
    </citation>
    <scope>NUCLEOTIDE SEQUENCE [LARGE SCALE GENOMIC DNA]</scope>
    <source>
        <strain evidence="1 2">DSM 28286</strain>
    </source>
</reference>
<proteinExistence type="predicted"/>
<sequence>MKYFLLTAVLFKTYCCYSQLPLESEQYTVTKTGFIYYTNKNYVAFVAPKNEKQNLQYEDFFTDSLGTAYYLPSNEGYPSLVISDIKKCEKKFVLTTPWMNHDTLTIAPVQISFVVYSYALSENQIKEITVHEAYELENKTIDIISIFSLGLNVTLLKPFCN</sequence>
<organism evidence="1 2">
    <name type="scientific">Parafilimonas terrae</name>
    <dbReference type="NCBI Taxonomy" id="1465490"/>
    <lineage>
        <taxon>Bacteria</taxon>
        <taxon>Pseudomonadati</taxon>
        <taxon>Bacteroidota</taxon>
        <taxon>Chitinophagia</taxon>
        <taxon>Chitinophagales</taxon>
        <taxon>Chitinophagaceae</taxon>
        <taxon>Parafilimonas</taxon>
    </lineage>
</organism>
<name>A0A1I5ZH00_9BACT</name>
<dbReference type="EMBL" id="FOXQ01000028">
    <property type="protein sequence ID" value="SFQ55690.1"/>
    <property type="molecule type" value="Genomic_DNA"/>
</dbReference>
<evidence type="ECO:0000313" key="1">
    <source>
        <dbReference type="EMBL" id="SFQ55690.1"/>
    </source>
</evidence>
<gene>
    <name evidence="1" type="ORF">SAMN05444277_1282</name>
</gene>